<comment type="caution">
    <text evidence="2">The sequence shown here is derived from an EMBL/GenBank/DDBJ whole genome shotgun (WGS) entry which is preliminary data.</text>
</comment>
<organism evidence="2 3">
    <name type="scientific">Virgibacillus pantothenticus</name>
    <dbReference type="NCBI Taxonomy" id="1473"/>
    <lineage>
        <taxon>Bacteria</taxon>
        <taxon>Bacillati</taxon>
        <taxon>Bacillota</taxon>
        <taxon>Bacilli</taxon>
        <taxon>Bacillales</taxon>
        <taxon>Bacillaceae</taxon>
        <taxon>Virgibacillus</taxon>
    </lineage>
</organism>
<evidence type="ECO:0000313" key="2">
    <source>
        <dbReference type="EMBL" id="KNE19695.1"/>
    </source>
</evidence>
<reference evidence="3" key="1">
    <citation type="submission" date="2015-07" db="EMBL/GenBank/DDBJ databases">
        <title>Fjat-10053 dsm26.</title>
        <authorList>
            <person name="Liu B."/>
            <person name="Wang J."/>
            <person name="Zhu Y."/>
            <person name="Liu G."/>
            <person name="Chen Q."/>
            <person name="Chen Z."/>
            <person name="Lan J."/>
            <person name="Che J."/>
            <person name="Ge C."/>
            <person name="Shi H."/>
            <person name="Pan Z."/>
            <person name="Liu X."/>
        </authorList>
    </citation>
    <scope>NUCLEOTIDE SEQUENCE [LARGE SCALE GENOMIC DNA]</scope>
    <source>
        <strain evidence="3">DSM 26</strain>
    </source>
</reference>
<sequence>MSKINLSVLFKKMQKDDKKEILEFHVQGDELQHSDELVQLAGNIALLEVKNSEVDRITAEFKTLQRDSKKTVLKFNVKGDSEIIKLYTLAGSHVDLLLEPSQMSIEEFEDMDPHEGIDYSVNNDGTVEVVEGQVSIDDLPTGEPDEVTFDDPDLSDPDLLLD</sequence>
<name>A0A0L0QM51_VIRPA</name>
<dbReference type="RefSeq" id="WP_050352243.1">
    <property type="nucleotide sequence ID" value="NZ_CP073011.1"/>
</dbReference>
<dbReference type="EMBL" id="LGTO01000007">
    <property type="protein sequence ID" value="KNE19695.1"/>
    <property type="molecule type" value="Genomic_DNA"/>
</dbReference>
<gene>
    <name evidence="2" type="ORF">AFK71_14705</name>
</gene>
<feature type="region of interest" description="Disordered" evidence="1">
    <location>
        <begin position="137"/>
        <end position="162"/>
    </location>
</feature>
<proteinExistence type="predicted"/>
<evidence type="ECO:0000256" key="1">
    <source>
        <dbReference type="SAM" id="MobiDB-lite"/>
    </source>
</evidence>
<dbReference type="PATRIC" id="fig|1473.5.peg.1582"/>
<dbReference type="GeneID" id="66871258"/>
<accession>A0A0L0QM51</accession>
<protein>
    <submittedName>
        <fullName evidence="2">Uncharacterized protein</fullName>
    </submittedName>
</protein>
<feature type="compositionally biased region" description="Acidic residues" evidence="1">
    <location>
        <begin position="143"/>
        <end position="162"/>
    </location>
</feature>
<evidence type="ECO:0000313" key="3">
    <source>
        <dbReference type="Proteomes" id="UP000036780"/>
    </source>
</evidence>
<dbReference type="AlphaFoldDB" id="A0A0L0QM51"/>
<keyword evidence="3" id="KW-1185">Reference proteome</keyword>
<dbReference type="Proteomes" id="UP000036780">
    <property type="component" value="Unassembled WGS sequence"/>
</dbReference>